<dbReference type="Gene3D" id="3.30.160.60">
    <property type="entry name" value="Classic Zinc Finger"/>
    <property type="match status" value="1"/>
</dbReference>
<comment type="caution">
    <text evidence="4">The sequence shown here is derived from an EMBL/GenBank/DDBJ whole genome shotgun (WGS) entry which is preliminary data.</text>
</comment>
<proteinExistence type="predicted"/>
<evidence type="ECO:0000256" key="1">
    <source>
        <dbReference type="PROSITE-ProRule" id="PRU00042"/>
    </source>
</evidence>
<accession>A0AAV2S498</accession>
<organism evidence="4 5">
    <name type="scientific">Meganyctiphanes norvegica</name>
    <name type="common">Northern krill</name>
    <name type="synonym">Thysanopoda norvegica</name>
    <dbReference type="NCBI Taxonomy" id="48144"/>
    <lineage>
        <taxon>Eukaryota</taxon>
        <taxon>Metazoa</taxon>
        <taxon>Ecdysozoa</taxon>
        <taxon>Arthropoda</taxon>
        <taxon>Crustacea</taxon>
        <taxon>Multicrustacea</taxon>
        <taxon>Malacostraca</taxon>
        <taxon>Eumalacostraca</taxon>
        <taxon>Eucarida</taxon>
        <taxon>Euphausiacea</taxon>
        <taxon>Euphausiidae</taxon>
        <taxon>Meganyctiphanes</taxon>
    </lineage>
</organism>
<keyword evidence="1" id="KW-0862">Zinc</keyword>
<protein>
    <recommendedName>
        <fullName evidence="3">C2H2-type domain-containing protein</fullName>
    </recommendedName>
</protein>
<keyword evidence="5" id="KW-1185">Reference proteome</keyword>
<dbReference type="Proteomes" id="UP001497623">
    <property type="component" value="Unassembled WGS sequence"/>
</dbReference>
<name>A0AAV2S498_MEGNR</name>
<sequence>MDAHIGHEDSRNIPKDTDRSLPRIRAYPCKRCRNRYPTVASLEEHASTHRGGKFECSRCKKSFKYFNEVMIHHMQNHVSQEDLSVLNKKSQRKESVGEMKQYRDSYIKNRNTSCESTSNYDRYLKEICKNYDSQVILNPLSKNLVTKYSSKSYKSKRRTKHKEKKSKRRSKRKENRIKRRSKLKEKRVHKSNSFICDKASVNIEETQSHRYENNFNKKTESIIQHNKLSEELFIQLKSHENSDKNIIEKEGSEIDYSYKKQSNVELDIECICTQLNSLPCRPGEKCYCNMDFSNQVPNYILELFRIMPENNIIIVDTDKIVYL</sequence>
<dbReference type="PROSITE" id="PS50157">
    <property type="entry name" value="ZINC_FINGER_C2H2_2"/>
    <property type="match status" value="2"/>
</dbReference>
<reference evidence="4 5" key="1">
    <citation type="submission" date="2024-05" db="EMBL/GenBank/DDBJ databases">
        <authorList>
            <person name="Wallberg A."/>
        </authorList>
    </citation>
    <scope>NUCLEOTIDE SEQUENCE [LARGE SCALE GENOMIC DNA]</scope>
</reference>
<dbReference type="AlphaFoldDB" id="A0AAV2S498"/>
<evidence type="ECO:0000313" key="4">
    <source>
        <dbReference type="EMBL" id="CAL4163464.1"/>
    </source>
</evidence>
<dbReference type="EMBL" id="CAXKWB010046194">
    <property type="protein sequence ID" value="CAL4163464.1"/>
    <property type="molecule type" value="Genomic_DNA"/>
</dbReference>
<feature type="region of interest" description="Disordered" evidence="2">
    <location>
        <begin position="1"/>
        <end position="20"/>
    </location>
</feature>
<feature type="region of interest" description="Disordered" evidence="2">
    <location>
        <begin position="148"/>
        <end position="190"/>
    </location>
</feature>
<evidence type="ECO:0000259" key="3">
    <source>
        <dbReference type="PROSITE" id="PS50157"/>
    </source>
</evidence>
<evidence type="ECO:0000313" key="5">
    <source>
        <dbReference type="Proteomes" id="UP001497623"/>
    </source>
</evidence>
<feature type="domain" description="C2H2-type" evidence="3">
    <location>
        <begin position="54"/>
        <end position="82"/>
    </location>
</feature>
<dbReference type="GO" id="GO:0008270">
    <property type="term" value="F:zinc ion binding"/>
    <property type="evidence" value="ECO:0007669"/>
    <property type="project" value="UniProtKB-KW"/>
</dbReference>
<feature type="compositionally biased region" description="Basic residues" evidence="2">
    <location>
        <begin position="153"/>
        <end position="190"/>
    </location>
</feature>
<dbReference type="Pfam" id="PF13912">
    <property type="entry name" value="zf-C2H2_6"/>
    <property type="match status" value="1"/>
</dbReference>
<dbReference type="SUPFAM" id="SSF57667">
    <property type="entry name" value="beta-beta-alpha zinc fingers"/>
    <property type="match status" value="1"/>
</dbReference>
<dbReference type="PROSITE" id="PS00028">
    <property type="entry name" value="ZINC_FINGER_C2H2_1"/>
    <property type="match status" value="2"/>
</dbReference>
<dbReference type="SMART" id="SM00355">
    <property type="entry name" value="ZnF_C2H2"/>
    <property type="match status" value="2"/>
</dbReference>
<keyword evidence="1" id="KW-0479">Metal-binding</keyword>
<evidence type="ECO:0000256" key="2">
    <source>
        <dbReference type="SAM" id="MobiDB-lite"/>
    </source>
</evidence>
<dbReference type="InterPro" id="IPR013087">
    <property type="entry name" value="Znf_C2H2_type"/>
</dbReference>
<gene>
    <name evidence="4" type="ORF">MNOR_LOCUS32979</name>
</gene>
<feature type="domain" description="C2H2-type" evidence="3">
    <location>
        <begin position="27"/>
        <end position="54"/>
    </location>
</feature>
<keyword evidence="1" id="KW-0863">Zinc-finger</keyword>
<dbReference type="InterPro" id="IPR036236">
    <property type="entry name" value="Znf_C2H2_sf"/>
</dbReference>